<gene>
    <name evidence="3" type="ORF">Tci_931836</name>
</gene>
<organism evidence="3">
    <name type="scientific">Tanacetum cinerariifolium</name>
    <name type="common">Dalmatian daisy</name>
    <name type="synonym">Chrysanthemum cinerariifolium</name>
    <dbReference type="NCBI Taxonomy" id="118510"/>
    <lineage>
        <taxon>Eukaryota</taxon>
        <taxon>Viridiplantae</taxon>
        <taxon>Streptophyta</taxon>
        <taxon>Embryophyta</taxon>
        <taxon>Tracheophyta</taxon>
        <taxon>Spermatophyta</taxon>
        <taxon>Magnoliopsida</taxon>
        <taxon>eudicotyledons</taxon>
        <taxon>Gunneridae</taxon>
        <taxon>Pentapetalae</taxon>
        <taxon>asterids</taxon>
        <taxon>campanulids</taxon>
        <taxon>Asterales</taxon>
        <taxon>Asteraceae</taxon>
        <taxon>Asteroideae</taxon>
        <taxon>Anthemideae</taxon>
        <taxon>Anthemidinae</taxon>
        <taxon>Tanacetum</taxon>
    </lineage>
</organism>
<evidence type="ECO:0000256" key="1">
    <source>
        <dbReference type="SAM" id="MobiDB-lite"/>
    </source>
</evidence>
<evidence type="ECO:0000259" key="2">
    <source>
        <dbReference type="Pfam" id="PF13802"/>
    </source>
</evidence>
<dbReference type="InterPro" id="IPR025887">
    <property type="entry name" value="Glyco_hydro_31_N_dom"/>
</dbReference>
<proteinExistence type="predicted"/>
<dbReference type="EMBL" id="BKCJ011870338">
    <property type="protein sequence ID" value="GFD59867.1"/>
    <property type="molecule type" value="Genomic_DNA"/>
</dbReference>
<protein>
    <submittedName>
        <fullName evidence="3">Probable glucan 1,3-alpha-glucosidase</fullName>
    </submittedName>
</protein>
<sequence>ADKNEGQAAAGEDEGTWWDESFGGNTDTKPRGPEAVALDISFPGYEHVYGLAEHTSPLNLKETRGGNDQYTEPYRLYNSDV</sequence>
<dbReference type="Pfam" id="PF13802">
    <property type="entry name" value="Gal_mutarotas_2"/>
    <property type="match status" value="1"/>
</dbReference>
<evidence type="ECO:0000313" key="3">
    <source>
        <dbReference type="EMBL" id="GFD59867.1"/>
    </source>
</evidence>
<dbReference type="Gene3D" id="2.60.40.1760">
    <property type="entry name" value="glycosyl hydrolase (family 31)"/>
    <property type="match status" value="1"/>
</dbReference>
<name>A0A699XJN1_TANCI</name>
<feature type="region of interest" description="Disordered" evidence="1">
    <location>
        <begin position="1"/>
        <end position="32"/>
    </location>
</feature>
<feature type="domain" description="Glycoside hydrolase family 31 N-terminal" evidence="2">
    <location>
        <begin position="18"/>
        <end position="80"/>
    </location>
</feature>
<feature type="non-terminal residue" evidence="3">
    <location>
        <position position="81"/>
    </location>
</feature>
<feature type="non-terminal residue" evidence="3">
    <location>
        <position position="1"/>
    </location>
</feature>
<accession>A0A699XJN1</accession>
<dbReference type="AlphaFoldDB" id="A0A699XJN1"/>
<reference evidence="3" key="1">
    <citation type="journal article" date="2019" name="Sci. Rep.">
        <title>Draft genome of Tanacetum cinerariifolium, the natural source of mosquito coil.</title>
        <authorList>
            <person name="Yamashiro T."/>
            <person name="Shiraishi A."/>
            <person name="Satake H."/>
            <person name="Nakayama K."/>
        </authorList>
    </citation>
    <scope>NUCLEOTIDE SEQUENCE</scope>
</reference>
<comment type="caution">
    <text evidence="3">The sequence shown here is derived from an EMBL/GenBank/DDBJ whole genome shotgun (WGS) entry which is preliminary data.</text>
</comment>